<dbReference type="InterPro" id="IPR006084">
    <property type="entry name" value="XPG/Rad2"/>
</dbReference>
<proteinExistence type="predicted"/>
<dbReference type="SMART" id="SM00485">
    <property type="entry name" value="XPGN"/>
    <property type="match status" value="1"/>
</dbReference>
<dbReference type="Pfam" id="PF00752">
    <property type="entry name" value="XPG_N"/>
    <property type="match status" value="1"/>
</dbReference>
<feature type="domain" description="XPG N-terminal" evidence="4">
    <location>
        <begin position="1"/>
        <end position="98"/>
    </location>
</feature>
<feature type="region of interest" description="Disordered" evidence="3">
    <location>
        <begin position="417"/>
        <end position="436"/>
    </location>
</feature>
<feature type="compositionally biased region" description="Acidic residues" evidence="3">
    <location>
        <begin position="455"/>
        <end position="469"/>
    </location>
</feature>
<feature type="region of interest" description="Disordered" evidence="3">
    <location>
        <begin position="442"/>
        <end position="556"/>
    </location>
</feature>
<dbReference type="CDD" id="cd09868">
    <property type="entry name" value="PIN_XPG_RAD2"/>
    <property type="match status" value="1"/>
</dbReference>
<protein>
    <submittedName>
        <fullName evidence="5">DNA repair protein RAD2</fullName>
    </submittedName>
</protein>
<feature type="compositionally biased region" description="Low complexity" evidence="3">
    <location>
        <begin position="636"/>
        <end position="658"/>
    </location>
</feature>
<evidence type="ECO:0000313" key="5">
    <source>
        <dbReference type="EMBL" id="OMH82700.1"/>
    </source>
</evidence>
<reference evidence="6" key="1">
    <citation type="submission" date="2017-01" db="EMBL/GenBank/DDBJ databases">
        <authorList>
            <person name="Wang Y."/>
            <person name="White M."/>
            <person name="Kvist S."/>
            <person name="Moncalvo J.-M."/>
        </authorList>
    </citation>
    <scope>NUCLEOTIDE SEQUENCE [LARGE SCALE GENOMIC DNA]</scope>
    <source>
        <strain evidence="6">COL-18-3</strain>
    </source>
</reference>
<feature type="region of interest" description="Disordered" evidence="3">
    <location>
        <begin position="130"/>
        <end position="159"/>
    </location>
</feature>
<dbReference type="Proteomes" id="UP000188320">
    <property type="component" value="Unassembled WGS sequence"/>
</dbReference>
<dbReference type="PANTHER" id="PTHR16171:SF7">
    <property type="entry name" value="DNA REPAIR PROTEIN RAD2"/>
    <property type="match status" value="1"/>
</dbReference>
<dbReference type="PRINTS" id="PR00853">
    <property type="entry name" value="XPGRADSUPER"/>
</dbReference>
<gene>
    <name evidence="5" type="ORF">AX774_g3822</name>
</gene>
<dbReference type="PANTHER" id="PTHR16171">
    <property type="entry name" value="DNA REPAIR PROTEIN COMPLEMENTING XP-G CELLS-RELATED"/>
    <property type="match status" value="1"/>
</dbReference>
<feature type="compositionally biased region" description="Basic and acidic residues" evidence="3">
    <location>
        <begin position="679"/>
        <end position="695"/>
    </location>
</feature>
<dbReference type="OrthoDB" id="31113at2759"/>
<feature type="region of interest" description="Disordered" evidence="3">
    <location>
        <begin position="620"/>
        <end position="658"/>
    </location>
</feature>
<sequence>MGVIGLWTVVEENSEPVKYEDLENKVIAIDASVWIHQFLKAMRNEQGEEMENGVVRGFTSRIKKLLYYKIKPIFVFDGEPPAIKLETMRRRKDKVEEKTKEIKAAAEKLFLAQVKLNLIKSPDEIGIKGRKRKSIEGEGGRGNTPPSSGKRSRLVKKKDEYELPEELEMEKVENTIIGKENDVRLPTEEEAKAGEFWKRVLSGKNKVMAGYNYLEAHKQDASEGDKNEGDISDDFLEQDVDINSREFTRMETAEQHAVVKDMKDKSRQTSFGRLKRMVEGTKTAMDFSQMQIDNLMVRNKLMEKYLIVSGHSHRVRTSPDTAKQWNDQHKDDTSRRIGGGKFGNPASAKMGRMMSRAVVGQRGVKYILQKDDEGVQGGGWVLKASEDTDYTSYDMDSKPIKTESGIKAEKDNKSLFLNSGKDTNEKPDANGGTDFFAEVKNDSDQISSNSSSSDVEFEDVPIPEYEQDNENTNIENESNEWKNKNRGTKGIYHLDSDSNSEFNDFDDFEEVFFGDKQVSGNNGDEGGEDEDEDDEEYDGKYQDADFDELPEDDGEQNEYAEFDGFEEINFQDKMQESTNEPRDINTGDSKLGYNVVVGHGETDSENSLEKNIDVHFPKKESLLVMSGGDSTQTKPDNGNGSDNDVGDVNDIGDGNDNDIYIDNTFDNFEEFGEFEQVDLEIKPESTEIERPKKQTESITTSESGEAKEVIEVNEVIEINEVNEANEEDMIHEIPQSIEIHAGIDVNDQPQQSEFDKFEQVEFNALPEGLGFKNGQVKNLVDNEKKVEEGDVDFSSWEEIKLNTVAKSVEANRGQQPTQKQRRGAEKR</sequence>
<dbReference type="EMBL" id="LSSK01000613">
    <property type="protein sequence ID" value="OMH82700.1"/>
    <property type="molecule type" value="Genomic_DNA"/>
</dbReference>
<evidence type="ECO:0000256" key="1">
    <source>
        <dbReference type="ARBA" id="ARBA00004123"/>
    </source>
</evidence>
<keyword evidence="2" id="KW-0539">Nucleus</keyword>
<keyword evidence="6" id="KW-1185">Reference proteome</keyword>
<dbReference type="Gene3D" id="3.40.50.1010">
    <property type="entry name" value="5'-nuclease"/>
    <property type="match status" value="1"/>
</dbReference>
<evidence type="ECO:0000313" key="6">
    <source>
        <dbReference type="Proteomes" id="UP000188320"/>
    </source>
</evidence>
<feature type="region of interest" description="Disordered" evidence="3">
    <location>
        <begin position="679"/>
        <end position="706"/>
    </location>
</feature>
<dbReference type="GO" id="GO:0005634">
    <property type="term" value="C:nucleus"/>
    <property type="evidence" value="ECO:0007669"/>
    <property type="project" value="UniProtKB-SubCell"/>
</dbReference>
<feature type="region of interest" description="Disordered" evidence="3">
    <location>
        <begin position="316"/>
        <end position="348"/>
    </location>
</feature>
<dbReference type="InterPro" id="IPR006085">
    <property type="entry name" value="XPG_DNA_repair_N"/>
</dbReference>
<name>A0A1R1PP20_ZANCU</name>
<dbReference type="AlphaFoldDB" id="A0A1R1PP20"/>
<feature type="region of interest" description="Disordered" evidence="3">
    <location>
        <begin position="807"/>
        <end position="827"/>
    </location>
</feature>
<organism evidence="5 6">
    <name type="scientific">Zancudomyces culisetae</name>
    <name type="common">Gut fungus</name>
    <name type="synonym">Smittium culisetae</name>
    <dbReference type="NCBI Taxonomy" id="1213189"/>
    <lineage>
        <taxon>Eukaryota</taxon>
        <taxon>Fungi</taxon>
        <taxon>Fungi incertae sedis</taxon>
        <taxon>Zoopagomycota</taxon>
        <taxon>Kickxellomycotina</taxon>
        <taxon>Harpellomycetes</taxon>
        <taxon>Harpellales</taxon>
        <taxon>Legeriomycetaceae</taxon>
        <taxon>Zancudomyces</taxon>
    </lineage>
</organism>
<feature type="compositionally biased region" description="Acidic residues" evidence="3">
    <location>
        <begin position="503"/>
        <end position="512"/>
    </location>
</feature>
<feature type="compositionally biased region" description="Acidic residues" evidence="3">
    <location>
        <begin position="544"/>
        <end position="556"/>
    </location>
</feature>
<dbReference type="InterPro" id="IPR029060">
    <property type="entry name" value="PIN-like_dom_sf"/>
</dbReference>
<evidence type="ECO:0000256" key="2">
    <source>
        <dbReference type="ARBA" id="ARBA00023242"/>
    </source>
</evidence>
<comment type="caution">
    <text evidence="5">The sequence shown here is derived from an EMBL/GenBank/DDBJ whole genome shotgun (WGS) entry which is preliminary data.</text>
</comment>
<dbReference type="GO" id="GO:0003697">
    <property type="term" value="F:single-stranded DNA binding"/>
    <property type="evidence" value="ECO:0007669"/>
    <property type="project" value="TreeGrafter"/>
</dbReference>
<evidence type="ECO:0000256" key="3">
    <source>
        <dbReference type="SAM" id="MobiDB-lite"/>
    </source>
</evidence>
<feature type="compositionally biased region" description="Basic and acidic residues" evidence="3">
    <location>
        <begin position="326"/>
        <end position="335"/>
    </location>
</feature>
<feature type="compositionally biased region" description="Low complexity" evidence="3">
    <location>
        <begin position="444"/>
        <end position="454"/>
    </location>
</feature>
<accession>A0A1R1PP20</accession>
<comment type="subcellular location">
    <subcellularLocation>
        <location evidence="1">Nucleus</location>
    </subcellularLocation>
</comment>
<dbReference type="SUPFAM" id="SSF88723">
    <property type="entry name" value="PIN domain-like"/>
    <property type="match status" value="1"/>
</dbReference>
<evidence type="ECO:0000259" key="4">
    <source>
        <dbReference type="SMART" id="SM00485"/>
    </source>
</evidence>
<feature type="compositionally biased region" description="Acidic residues" evidence="3">
    <location>
        <begin position="525"/>
        <end position="537"/>
    </location>
</feature>
<dbReference type="GO" id="GO:0004520">
    <property type="term" value="F:DNA endonuclease activity"/>
    <property type="evidence" value="ECO:0007669"/>
    <property type="project" value="TreeGrafter"/>
</dbReference>